<evidence type="ECO:0000313" key="2">
    <source>
        <dbReference type="Proteomes" id="UP000494165"/>
    </source>
</evidence>
<organism evidence="1 2">
    <name type="scientific">Cloeon dipterum</name>
    <dbReference type="NCBI Taxonomy" id="197152"/>
    <lineage>
        <taxon>Eukaryota</taxon>
        <taxon>Metazoa</taxon>
        <taxon>Ecdysozoa</taxon>
        <taxon>Arthropoda</taxon>
        <taxon>Hexapoda</taxon>
        <taxon>Insecta</taxon>
        <taxon>Pterygota</taxon>
        <taxon>Palaeoptera</taxon>
        <taxon>Ephemeroptera</taxon>
        <taxon>Pisciforma</taxon>
        <taxon>Baetidae</taxon>
        <taxon>Cloeon</taxon>
    </lineage>
</organism>
<comment type="caution">
    <text evidence="1">The sequence shown here is derived from an EMBL/GenBank/DDBJ whole genome shotgun (WGS) entry which is preliminary data.</text>
</comment>
<name>A0A8S1E7D2_9INSE</name>
<dbReference type="AlphaFoldDB" id="A0A8S1E7D2"/>
<proteinExistence type="predicted"/>
<gene>
    <name evidence="1" type="ORF">CLODIP_2_CD13012</name>
</gene>
<keyword evidence="2" id="KW-1185">Reference proteome</keyword>
<sequence>MKHQFSFNGLLIKPSPRLKAKWVRLAKLAHLQPQLIPITIEKRLERPLNAYAADSAPNQYEPNPCLSKAEMKAKSKEIIQLVNKLKGRTSNEIELKDSNALNREIPLQKTVSLSFDFPFYGQPIRTLAVTANGLINMHPQQQTERPWRFIAPLMASCQGFDLKNDEIDSSVRWEDTGKVFKYKPLVVAAT</sequence>
<reference evidence="1 2" key="1">
    <citation type="submission" date="2020-04" db="EMBL/GenBank/DDBJ databases">
        <authorList>
            <person name="Alioto T."/>
            <person name="Alioto T."/>
            <person name="Gomez Garrido J."/>
        </authorList>
    </citation>
    <scope>NUCLEOTIDE SEQUENCE [LARGE SCALE GENOMIC DNA]</scope>
</reference>
<dbReference type="Proteomes" id="UP000494165">
    <property type="component" value="Unassembled WGS sequence"/>
</dbReference>
<accession>A0A8S1E7D2</accession>
<protein>
    <submittedName>
        <fullName evidence="1">Uncharacterized protein</fullName>
    </submittedName>
</protein>
<dbReference type="EMBL" id="CADEPI010000839">
    <property type="protein sequence ID" value="CAB3388640.1"/>
    <property type="molecule type" value="Genomic_DNA"/>
</dbReference>
<evidence type="ECO:0000313" key="1">
    <source>
        <dbReference type="EMBL" id="CAB3388640.1"/>
    </source>
</evidence>